<reference evidence="4" key="1">
    <citation type="submission" date="2017-02" db="EMBL/GenBank/DDBJ databases">
        <authorList>
            <person name="Varghese N."/>
            <person name="Submissions S."/>
        </authorList>
    </citation>
    <scope>NUCLEOTIDE SEQUENCE [LARGE SCALE GENOMIC DNA]</scope>
    <source>
        <strain evidence="4">ATCC 700200</strain>
    </source>
</reference>
<dbReference type="RefSeq" id="WP_078814224.1">
    <property type="nucleotide sequence ID" value="NZ_FUYE01000009.1"/>
</dbReference>
<dbReference type="NCBIfam" id="NF033679">
    <property type="entry name" value="DNRLRE_dom"/>
    <property type="match status" value="1"/>
</dbReference>
<feature type="region of interest" description="Disordered" evidence="1">
    <location>
        <begin position="190"/>
        <end position="221"/>
    </location>
</feature>
<organism evidence="3 4">
    <name type="scientific">Prosthecobacter debontii</name>
    <dbReference type="NCBI Taxonomy" id="48467"/>
    <lineage>
        <taxon>Bacteria</taxon>
        <taxon>Pseudomonadati</taxon>
        <taxon>Verrucomicrobiota</taxon>
        <taxon>Verrucomicrobiia</taxon>
        <taxon>Verrucomicrobiales</taxon>
        <taxon>Verrucomicrobiaceae</taxon>
        <taxon>Prosthecobacter</taxon>
    </lineage>
</organism>
<dbReference type="Proteomes" id="UP000190774">
    <property type="component" value="Unassembled WGS sequence"/>
</dbReference>
<dbReference type="STRING" id="48467.SAMN02745166_03033"/>
<evidence type="ECO:0000313" key="4">
    <source>
        <dbReference type="Proteomes" id="UP000190774"/>
    </source>
</evidence>
<keyword evidence="4" id="KW-1185">Reference proteome</keyword>
<evidence type="ECO:0000259" key="2">
    <source>
        <dbReference type="Pfam" id="PF07995"/>
    </source>
</evidence>
<protein>
    <submittedName>
        <fullName evidence="3">Glucose / Sorbosone dehydrogenase</fullName>
    </submittedName>
</protein>
<dbReference type="EMBL" id="FUYE01000009">
    <property type="protein sequence ID" value="SKA99797.1"/>
    <property type="molecule type" value="Genomic_DNA"/>
</dbReference>
<evidence type="ECO:0000256" key="1">
    <source>
        <dbReference type="SAM" id="MobiDB-lite"/>
    </source>
</evidence>
<dbReference type="AlphaFoldDB" id="A0A1T4YDA1"/>
<feature type="domain" description="Glucose/Sorbosone dehydrogenase" evidence="2">
    <location>
        <begin position="36"/>
        <end position="385"/>
    </location>
</feature>
<dbReference type="Pfam" id="PF07995">
    <property type="entry name" value="GSDH"/>
    <property type="match status" value="1"/>
</dbReference>
<name>A0A1T4YDA1_9BACT</name>
<dbReference type="InterPro" id="IPR012938">
    <property type="entry name" value="Glc/Sorbosone_DH"/>
</dbReference>
<dbReference type="InterPro" id="IPR011042">
    <property type="entry name" value="6-blade_b-propeller_TolB-like"/>
</dbReference>
<dbReference type="SUPFAM" id="SSF50952">
    <property type="entry name" value="Soluble quinoprotein glucose dehydrogenase"/>
    <property type="match status" value="1"/>
</dbReference>
<proteinExistence type="predicted"/>
<dbReference type="Gene3D" id="2.120.10.30">
    <property type="entry name" value="TolB, C-terminal domain"/>
    <property type="match status" value="1"/>
</dbReference>
<accession>A0A1T4YDA1</accession>
<dbReference type="OrthoDB" id="9770043at2"/>
<dbReference type="PANTHER" id="PTHR19328:SF75">
    <property type="entry name" value="ALDOSE SUGAR DEHYDROGENASE YLII"/>
    <property type="match status" value="1"/>
</dbReference>
<gene>
    <name evidence="3" type="ORF">SAMN02745166_03033</name>
</gene>
<sequence>MNLLRCLAFSLFLPMGLWGAFPSLYLKNICDGQIHAPTNITHAGDGSGRLFICDQIGKIYIFSQGMLQPKLFLDLSASGLNRVFVGTNLNSYSERGLLGMTFHPDYEHPFAPGYRRFYVNYTAPASTATDHSSDPQNCVTVIAEFRVSEDDPNLADVTTERLVLSYGQPQPNHNGGQLAFGPDKMLYIGSGDGGSANDNAEGHTGGSGTSSPGRVTGTLGNAQDKTKLLGKILRIDPLGTNGPGGAYGIPTDNPFANSVGMERKEIYAWGLRNPWRLSFDTPEEGPARLFCADVGQNDVEEVDLITSGGNYGWRVKEGSLDFDNTTPYGGGSLIGPIAEYAHPSASLEGTDSMPKYGTSITGGYVYRGTAIPGLQGKYLFGDYAENGIGNGGGVLLGLEETTPGVFALSEVTPFNSLPASARIYAFGEDEAGELYIAVKTTSGVTSLSGGRPAGILYKVQPVAETPIQLTAVADNTLYEPNGSVTSNAKGIYLFAGKTGESANYKVRRAVMKFDVSGLPSDVTFTSAALRLHLNMQVGQDFTMNLHRLSESWGEGTSNAGSPGGNGITATTGDATWNHRFYNTTAWTNPGGDYEAQASASYVIGSSLSDPYPTWQSAKLLEDVLDWKATPSSNQGWILIGDENQTFTAQRFSSRENTTAGNRPTLIVNYASAPSPTHYEAWLAEHFPEEPVGFYLDPYGDLDNDGIFNLHEYAFGRSPWVKDEEPGLTTSTQPGSAGSTLHILRFWRDSAATDLSYQLQTSADLVTWKTIATSLAGTTAIGSNGGVVLSDTPGTGTLRLVTVRETLAAGANSRRFVRLHVTRSY</sequence>
<feature type="compositionally biased region" description="Low complexity" evidence="1">
    <location>
        <begin position="209"/>
        <end position="218"/>
    </location>
</feature>
<dbReference type="PANTHER" id="PTHR19328">
    <property type="entry name" value="HEDGEHOG-INTERACTING PROTEIN"/>
    <property type="match status" value="1"/>
</dbReference>
<dbReference type="InterPro" id="IPR011041">
    <property type="entry name" value="Quinoprot_gluc/sorb_DH_b-prop"/>
</dbReference>
<evidence type="ECO:0000313" key="3">
    <source>
        <dbReference type="EMBL" id="SKA99797.1"/>
    </source>
</evidence>